<keyword evidence="5 8" id="KW-0812">Transmembrane</keyword>
<dbReference type="GO" id="GO:0008374">
    <property type="term" value="F:O-acyltransferase activity"/>
    <property type="evidence" value="ECO:0007669"/>
    <property type="project" value="InterPro"/>
</dbReference>
<dbReference type="GO" id="GO:0016020">
    <property type="term" value="C:membrane"/>
    <property type="evidence" value="ECO:0007669"/>
    <property type="project" value="UniProtKB-SubCell"/>
</dbReference>
<comment type="pathway">
    <text evidence="2">Secondary metabolite biosynthesis.</text>
</comment>
<evidence type="ECO:0000256" key="6">
    <source>
        <dbReference type="ARBA" id="ARBA00022989"/>
    </source>
</evidence>
<accession>A0A835YQ75</accession>
<feature type="transmembrane region" description="Helical" evidence="8">
    <location>
        <begin position="53"/>
        <end position="80"/>
    </location>
</feature>
<dbReference type="AlphaFoldDB" id="A0A835YQ75"/>
<evidence type="ECO:0000256" key="3">
    <source>
        <dbReference type="ARBA" id="ARBA00007282"/>
    </source>
</evidence>
<evidence type="ECO:0000313" key="11">
    <source>
        <dbReference type="Proteomes" id="UP000664859"/>
    </source>
</evidence>
<gene>
    <name evidence="10" type="ORF">JKP88DRAFT_327831</name>
</gene>
<evidence type="ECO:0000256" key="8">
    <source>
        <dbReference type="SAM" id="Phobius"/>
    </source>
</evidence>
<keyword evidence="4" id="KW-0808">Transferase</keyword>
<dbReference type="PANTHER" id="PTHR31595">
    <property type="entry name" value="LONG-CHAIN-ALCOHOL O-FATTY-ACYLTRANSFERASE 3-RELATED"/>
    <property type="match status" value="1"/>
</dbReference>
<name>A0A835YQ75_9STRA</name>
<evidence type="ECO:0000256" key="2">
    <source>
        <dbReference type="ARBA" id="ARBA00005179"/>
    </source>
</evidence>
<feature type="domain" description="Wax synthase" evidence="9">
    <location>
        <begin position="233"/>
        <end position="318"/>
    </location>
</feature>
<feature type="transmembrane region" description="Helical" evidence="8">
    <location>
        <begin position="149"/>
        <end position="175"/>
    </location>
</feature>
<keyword evidence="6 8" id="KW-1133">Transmembrane helix</keyword>
<dbReference type="PANTHER" id="PTHR31595:SF57">
    <property type="entry name" value="OS04G0481900 PROTEIN"/>
    <property type="match status" value="1"/>
</dbReference>
<dbReference type="InterPro" id="IPR032805">
    <property type="entry name" value="Wax_synthase_dom"/>
</dbReference>
<dbReference type="GO" id="GO:0006629">
    <property type="term" value="P:lipid metabolic process"/>
    <property type="evidence" value="ECO:0007669"/>
    <property type="project" value="InterPro"/>
</dbReference>
<dbReference type="Proteomes" id="UP000664859">
    <property type="component" value="Unassembled WGS sequence"/>
</dbReference>
<proteinExistence type="inferred from homology"/>
<evidence type="ECO:0000256" key="1">
    <source>
        <dbReference type="ARBA" id="ARBA00004141"/>
    </source>
</evidence>
<keyword evidence="7 8" id="KW-0472">Membrane</keyword>
<feature type="transmembrane region" description="Helical" evidence="8">
    <location>
        <begin position="24"/>
        <end position="47"/>
    </location>
</feature>
<comment type="subcellular location">
    <subcellularLocation>
        <location evidence="1">Membrane</location>
        <topology evidence="1">Multi-pass membrane protein</topology>
    </subcellularLocation>
</comment>
<reference evidence="10" key="1">
    <citation type="submission" date="2021-02" db="EMBL/GenBank/DDBJ databases">
        <title>First Annotated Genome of the Yellow-green Alga Tribonema minus.</title>
        <authorList>
            <person name="Mahan K.M."/>
        </authorList>
    </citation>
    <scope>NUCLEOTIDE SEQUENCE</scope>
    <source>
        <strain evidence="10">UTEX B ZZ1240</strain>
    </source>
</reference>
<keyword evidence="11" id="KW-1185">Reference proteome</keyword>
<evidence type="ECO:0000256" key="5">
    <source>
        <dbReference type="ARBA" id="ARBA00022692"/>
    </source>
</evidence>
<evidence type="ECO:0000256" key="4">
    <source>
        <dbReference type="ARBA" id="ARBA00022679"/>
    </source>
</evidence>
<sequence length="376" mass="41083">MASIRDTYHLVDFLICGSCLRETLGVLLMLALPSVSCAFAPTTTIILVTGVYLLLPVMLGCFWSVLLWGVCSVLVFLRLLQASAEISRYRGRGLWFRALQLLSMHDLTASPSFLSSATPVGPALGADTRSAGASMVAARRLKRRFGAHLCSRLGVLGSMTLESLAFFGVGLAMWVSIPLLSGSLPEPAALAVRTAMAACCMIVWLDAIDAFLASAVMLAGSIDTPLRRTQLDPLQSLSLGEFWSRRWNTEMSTLLRTAVFRPALAGMRRARWLGWLPDSVKRQAATMMTFGMSGLLHAYVHALMGNASQFGFTMAFFLVQPCGIWVEQQLSIARWPKAAQRTWTICFLLLTFPLLSEPMQHLLPPDISCIVGGVFT</sequence>
<protein>
    <recommendedName>
        <fullName evidence="9">Wax synthase domain-containing protein</fullName>
    </recommendedName>
</protein>
<evidence type="ECO:0000259" key="9">
    <source>
        <dbReference type="Pfam" id="PF13813"/>
    </source>
</evidence>
<evidence type="ECO:0000256" key="7">
    <source>
        <dbReference type="ARBA" id="ARBA00023136"/>
    </source>
</evidence>
<dbReference type="InterPro" id="IPR044851">
    <property type="entry name" value="Wax_synthase"/>
</dbReference>
<comment type="similarity">
    <text evidence="3">Belongs to the wax synthase family.</text>
</comment>
<dbReference type="Pfam" id="PF13813">
    <property type="entry name" value="MBOAT_2"/>
    <property type="match status" value="1"/>
</dbReference>
<dbReference type="EMBL" id="JAFCMP010000501">
    <property type="protein sequence ID" value="KAG5179076.1"/>
    <property type="molecule type" value="Genomic_DNA"/>
</dbReference>
<organism evidence="10 11">
    <name type="scientific">Tribonema minus</name>
    <dbReference type="NCBI Taxonomy" id="303371"/>
    <lineage>
        <taxon>Eukaryota</taxon>
        <taxon>Sar</taxon>
        <taxon>Stramenopiles</taxon>
        <taxon>Ochrophyta</taxon>
        <taxon>PX clade</taxon>
        <taxon>Xanthophyceae</taxon>
        <taxon>Tribonematales</taxon>
        <taxon>Tribonemataceae</taxon>
        <taxon>Tribonema</taxon>
    </lineage>
</organism>
<evidence type="ECO:0000313" key="10">
    <source>
        <dbReference type="EMBL" id="KAG5179076.1"/>
    </source>
</evidence>
<dbReference type="OrthoDB" id="1077582at2759"/>
<comment type="caution">
    <text evidence="10">The sequence shown here is derived from an EMBL/GenBank/DDBJ whole genome shotgun (WGS) entry which is preliminary data.</text>
</comment>